<comment type="function">
    <text evidence="6 7">Chaperone involved in the maturation of iron-sulfur cluster-containing proteins. Has a low intrinsic ATPase activity which is markedly stimulated by HscB. Involved in the maturation of IscU.</text>
</comment>
<dbReference type="AlphaFoldDB" id="A0A077NEL1"/>
<dbReference type="PROSITE" id="PS00297">
    <property type="entry name" value="HSP70_1"/>
    <property type="match status" value="1"/>
</dbReference>
<evidence type="ECO:0000256" key="6">
    <source>
        <dbReference type="ARBA" id="ARBA00025329"/>
    </source>
</evidence>
<keyword evidence="5 7" id="KW-0143">Chaperone</keyword>
<comment type="caution">
    <text evidence="9">The sequence shown here is derived from an EMBL/GenBank/DDBJ whole genome shotgun (WGS) entry which is preliminary data.</text>
</comment>
<dbReference type="Pfam" id="PF00012">
    <property type="entry name" value="HSP70"/>
    <property type="match status" value="1"/>
</dbReference>
<dbReference type="CDD" id="cd10236">
    <property type="entry name" value="ASKHA_NBD_HSP70_HscA"/>
    <property type="match status" value="1"/>
</dbReference>
<dbReference type="PROSITE" id="PS01036">
    <property type="entry name" value="HSP70_3"/>
    <property type="match status" value="1"/>
</dbReference>
<dbReference type="Gene3D" id="2.60.34.10">
    <property type="entry name" value="Substrate Binding Domain Of DNAk, Chain A, domain 1"/>
    <property type="match status" value="1"/>
</dbReference>
<dbReference type="HAMAP" id="MF_00679">
    <property type="entry name" value="HscA"/>
    <property type="match status" value="1"/>
</dbReference>
<dbReference type="SUPFAM" id="SSF53067">
    <property type="entry name" value="Actin-like ATPase domain"/>
    <property type="match status" value="2"/>
</dbReference>
<dbReference type="InterPro" id="IPR018181">
    <property type="entry name" value="Heat_shock_70_CS"/>
</dbReference>
<keyword evidence="4 7" id="KW-0067">ATP-binding</keyword>
<dbReference type="PRINTS" id="PR00301">
    <property type="entry name" value="HEATSHOCK70"/>
</dbReference>
<dbReference type="GO" id="GO:0140662">
    <property type="term" value="F:ATP-dependent protein folding chaperone"/>
    <property type="evidence" value="ECO:0007669"/>
    <property type="project" value="InterPro"/>
</dbReference>
<dbReference type="Proteomes" id="UP000028511">
    <property type="component" value="Unassembled WGS sequence"/>
</dbReference>
<keyword evidence="3 7" id="KW-0547">Nucleotide-binding</keyword>
<sequence>MALLQISEPGLSAEPHQRRLAVGIDLGTTHSLVATVRSGQVETLADSENRHLLPSVVQYRKDETQVGWQARQQAASDPVNTIISVKRMMGRSLADIQQRYPNLPYQLQASENGLPLLNTVAGLVDPIQVSSEILKSLAQRAEETLDGKLDGVVITVPAYFDDAQRQGTKDAARLAGLHVLRLLNEPTAAAIAYGLDSGQEGIIAVYDLGGGTFDVSVLRLSRGVFEVLATGGDTALGGDDFDLLLANWIREQAGISDSDHGLQRQLLDVATQAKIALSDADTAEISIAGWQGNITRAEFNELIISLVKRTLLACRRALKDAGVTTGEVLQVVMVGGSTRVPLVRSMVGEFFDREPLTSIDPDRVVAVGAAIQADILVGNKPDSEMLLLDVIPLSLGLETMGGLIEKVIPRNTTIPVARAQEFTTFKDGQGAMSIHVVQGERELVNDCRSLARFTLRGIPPLPAGGAHIRVTFQVDADGLLSVSALEKSTGVEASIQVKPSYGLSDAEIARMLRDSMTNAQEDIQARKLAEQKVEAARVLESLTSALEKDADLLSQEEQAAIDAAVEVLIESAQGTSSDAIESAIKQLDKQTQEFAARRMDTSIRRALAGHSVDEI</sequence>
<dbReference type="InterPro" id="IPR043129">
    <property type="entry name" value="ATPase_NBD"/>
</dbReference>
<evidence type="ECO:0000256" key="8">
    <source>
        <dbReference type="RuleBase" id="RU003322"/>
    </source>
</evidence>
<evidence type="ECO:0000256" key="4">
    <source>
        <dbReference type="ARBA" id="ARBA00022840"/>
    </source>
</evidence>
<dbReference type="InterPro" id="IPR029047">
    <property type="entry name" value="HSP70_peptide-bd_sf"/>
</dbReference>
<evidence type="ECO:0000256" key="7">
    <source>
        <dbReference type="HAMAP-Rule" id="MF_00679"/>
    </source>
</evidence>
<dbReference type="PROSITE" id="PS00329">
    <property type="entry name" value="HSP70_2"/>
    <property type="match status" value="1"/>
</dbReference>
<dbReference type="Gene3D" id="3.90.640.10">
    <property type="entry name" value="Actin, Chain A, domain 4"/>
    <property type="match status" value="1"/>
</dbReference>
<proteinExistence type="inferred from homology"/>
<dbReference type="FunFam" id="2.60.34.10:FF:000005">
    <property type="entry name" value="Chaperone protein HscA homolog"/>
    <property type="match status" value="1"/>
</dbReference>
<evidence type="ECO:0000256" key="5">
    <source>
        <dbReference type="ARBA" id="ARBA00023186"/>
    </source>
</evidence>
<dbReference type="SUPFAM" id="SSF100934">
    <property type="entry name" value="Heat shock protein 70kD (HSP70), C-terminal subdomain"/>
    <property type="match status" value="1"/>
</dbReference>
<dbReference type="Gene3D" id="3.30.420.40">
    <property type="match status" value="2"/>
</dbReference>
<dbReference type="GO" id="GO:0016887">
    <property type="term" value="F:ATP hydrolysis activity"/>
    <property type="evidence" value="ECO:0007669"/>
    <property type="project" value="UniProtKB-UniRule"/>
</dbReference>
<name>A0A077NEL1_XENBV</name>
<evidence type="ECO:0000313" key="9">
    <source>
        <dbReference type="EMBL" id="CDG96305.1"/>
    </source>
</evidence>
<evidence type="ECO:0000256" key="2">
    <source>
        <dbReference type="ARBA" id="ARBA00018474"/>
    </source>
</evidence>
<dbReference type="NCBIfam" id="NF003520">
    <property type="entry name" value="PRK05183.1"/>
    <property type="match status" value="1"/>
</dbReference>
<dbReference type="NCBIfam" id="TIGR01991">
    <property type="entry name" value="HscA"/>
    <property type="match status" value="1"/>
</dbReference>
<dbReference type="InterPro" id="IPR029048">
    <property type="entry name" value="HSP70_C_sf"/>
</dbReference>
<comment type="similarity">
    <text evidence="1 7 8">Belongs to the heat shock protein 70 family.</text>
</comment>
<dbReference type="HOGENOM" id="CLU_005965_2_1_6"/>
<dbReference type="InterPro" id="IPR013126">
    <property type="entry name" value="Hsp_70_fam"/>
</dbReference>
<dbReference type="RefSeq" id="WP_038216337.1">
    <property type="nucleotide sequence ID" value="NZ_CAWLWN010000183.1"/>
</dbReference>
<dbReference type="InterPro" id="IPR042039">
    <property type="entry name" value="HscA_NBD"/>
</dbReference>
<dbReference type="EMBL" id="CBSW010000118">
    <property type="protein sequence ID" value="CDG96305.1"/>
    <property type="molecule type" value="Genomic_DNA"/>
</dbReference>
<dbReference type="GO" id="GO:0051082">
    <property type="term" value="F:unfolded protein binding"/>
    <property type="evidence" value="ECO:0007669"/>
    <property type="project" value="InterPro"/>
</dbReference>
<dbReference type="GO" id="GO:0005524">
    <property type="term" value="F:ATP binding"/>
    <property type="evidence" value="ECO:0007669"/>
    <property type="project" value="UniProtKB-KW"/>
</dbReference>
<accession>A0A077NEL1</accession>
<organism evidence="9 10">
    <name type="scientific">Xenorhabdus bovienii str. puntauvense</name>
    <dbReference type="NCBI Taxonomy" id="1398201"/>
    <lineage>
        <taxon>Bacteria</taxon>
        <taxon>Pseudomonadati</taxon>
        <taxon>Pseudomonadota</taxon>
        <taxon>Gammaproteobacteria</taxon>
        <taxon>Enterobacterales</taxon>
        <taxon>Morganellaceae</taxon>
        <taxon>Xenorhabdus</taxon>
    </lineage>
</organism>
<dbReference type="FunFam" id="3.30.420.40:FF:000046">
    <property type="entry name" value="Chaperone protein HscA"/>
    <property type="match status" value="1"/>
</dbReference>
<dbReference type="PANTHER" id="PTHR19375">
    <property type="entry name" value="HEAT SHOCK PROTEIN 70KDA"/>
    <property type="match status" value="1"/>
</dbReference>
<dbReference type="SUPFAM" id="SSF100920">
    <property type="entry name" value="Heat shock protein 70kD (HSP70), peptide-binding domain"/>
    <property type="match status" value="1"/>
</dbReference>
<reference evidence="9" key="1">
    <citation type="submission" date="2013-07" db="EMBL/GenBank/DDBJ databases">
        <title>Sub-species coevolution in mutualistic symbiosis.</title>
        <authorList>
            <person name="Murfin K."/>
            <person name="Klassen J."/>
            <person name="Lee M."/>
            <person name="Forst S."/>
            <person name="Stock P."/>
            <person name="Goodrich-Blair H."/>
        </authorList>
    </citation>
    <scope>NUCLEOTIDE SEQUENCE [LARGE SCALE GENOMIC DNA]</scope>
    <source>
        <strain evidence="9">Puntauvense</strain>
    </source>
</reference>
<evidence type="ECO:0000313" key="10">
    <source>
        <dbReference type="Proteomes" id="UP000028511"/>
    </source>
</evidence>
<evidence type="ECO:0000256" key="1">
    <source>
        <dbReference type="ARBA" id="ARBA00007381"/>
    </source>
</evidence>
<evidence type="ECO:0000256" key="3">
    <source>
        <dbReference type="ARBA" id="ARBA00022741"/>
    </source>
</evidence>
<gene>
    <name evidence="7 9" type="primary">hscA</name>
    <name evidence="9" type="ORF">XBP1_2040028</name>
</gene>
<protein>
    <recommendedName>
        <fullName evidence="2 7">Chaperone protein HscA</fullName>
    </recommendedName>
    <alternativeName>
        <fullName evidence="7">Hsc66</fullName>
    </alternativeName>
</protein>
<dbReference type="Gene3D" id="1.20.1270.10">
    <property type="match status" value="1"/>
</dbReference>
<dbReference type="InterPro" id="IPR010236">
    <property type="entry name" value="ISC_FeS_clus_asmbl_HscA"/>
</dbReference>
<dbReference type="GO" id="GO:0016226">
    <property type="term" value="P:iron-sulfur cluster assembly"/>
    <property type="evidence" value="ECO:0007669"/>
    <property type="project" value="InterPro"/>
</dbReference>